<dbReference type="Proteomes" id="UP001642520">
    <property type="component" value="Unassembled WGS sequence"/>
</dbReference>
<evidence type="ECO:0000313" key="2">
    <source>
        <dbReference type="EMBL" id="CAL7940887.1"/>
    </source>
</evidence>
<reference evidence="2 3" key="1">
    <citation type="submission" date="2024-08" db="EMBL/GenBank/DDBJ databases">
        <authorList>
            <person name="Will J Nash"/>
            <person name="Angela Man"/>
            <person name="Seanna McTaggart"/>
            <person name="Kendall Baker"/>
            <person name="Tom Barker"/>
            <person name="Leah Catchpole"/>
            <person name="Alex Durrant"/>
            <person name="Karim Gharbi"/>
            <person name="Naomi Irish"/>
            <person name="Gemy Kaithakottil"/>
            <person name="Debby Ku"/>
            <person name="Aaliyah Providence"/>
            <person name="Felix Shaw"/>
            <person name="David Swarbreck"/>
            <person name="Chris Watkins"/>
            <person name="Ann M. McCartney"/>
            <person name="Giulio Formenti"/>
            <person name="Alice Mouton"/>
            <person name="Noel Vella"/>
            <person name="Bjorn M von Reumont"/>
            <person name="Adriana Vella"/>
            <person name="Wilfried Haerty"/>
        </authorList>
    </citation>
    <scope>NUCLEOTIDE SEQUENCE [LARGE SCALE GENOMIC DNA]</scope>
</reference>
<sequence>MNEISISERKRLESLKHKKQVFKAKELTVQNALRNLDNKSNKNKIVFDNDIDKVKDKPGNNAKKRKTYDLFYDSDELVWDDSTFAIDKTITGKLSERNVTLGNDERFKLNEHFLEDDKKLDDNTSIGNNDETDLRKEKELQLDILENILGVPIVSKNKDANKDTKLAKKGMIRYDPTEHSHKEYEISTEKLKPEIKKIKKKKNIQETSEDPSANVSKDVYFSVSDMLSKSLKEEGQFSLLKTYGKEISSDKEHEDSNVSYVAPLKPPKINFDFKSTNPFKYDSSDDEHDGKQEYTNNEQFTNDVRENTNKLFFYDNDIRFNEAEKFFSNQSASEDTFKELRQELKQIVRSKIRRNVKKKQPWGYKRKVKKPS</sequence>
<keyword evidence="1" id="KW-0694">RNA-binding</keyword>
<accession>A0ABP1NIV7</accession>
<organism evidence="2 3">
    <name type="scientific">Xylocopa violacea</name>
    <name type="common">Violet carpenter bee</name>
    <name type="synonym">Apis violacea</name>
    <dbReference type="NCBI Taxonomy" id="135666"/>
    <lineage>
        <taxon>Eukaryota</taxon>
        <taxon>Metazoa</taxon>
        <taxon>Ecdysozoa</taxon>
        <taxon>Arthropoda</taxon>
        <taxon>Hexapoda</taxon>
        <taxon>Insecta</taxon>
        <taxon>Pterygota</taxon>
        <taxon>Neoptera</taxon>
        <taxon>Endopterygota</taxon>
        <taxon>Hymenoptera</taxon>
        <taxon>Apocrita</taxon>
        <taxon>Aculeata</taxon>
        <taxon>Apoidea</taxon>
        <taxon>Anthophila</taxon>
        <taxon>Apidae</taxon>
        <taxon>Xylocopa</taxon>
        <taxon>Xylocopa</taxon>
    </lineage>
</organism>
<dbReference type="EMBL" id="CAXAJV020001292">
    <property type="protein sequence ID" value="CAL7940887.1"/>
    <property type="molecule type" value="Genomic_DNA"/>
</dbReference>
<dbReference type="PANTHER" id="PTHR48029">
    <property type="entry name" value="NUCLEOLAR PROTEIN 8"/>
    <property type="match status" value="1"/>
</dbReference>
<evidence type="ECO:0000256" key="1">
    <source>
        <dbReference type="ARBA" id="ARBA00022884"/>
    </source>
</evidence>
<name>A0ABP1NIV7_XYLVO</name>
<evidence type="ECO:0008006" key="4">
    <source>
        <dbReference type="Google" id="ProtNLM"/>
    </source>
</evidence>
<proteinExistence type="predicted"/>
<keyword evidence="3" id="KW-1185">Reference proteome</keyword>
<dbReference type="PANTHER" id="PTHR48029:SF1">
    <property type="entry name" value="NUCLEOLAR PROTEIN 8"/>
    <property type="match status" value="1"/>
</dbReference>
<gene>
    <name evidence="2" type="ORF">XYLVIOL_LOCUS4708</name>
</gene>
<protein>
    <recommendedName>
        <fullName evidence="4">RNA-binding protein CG14230</fullName>
    </recommendedName>
</protein>
<comment type="caution">
    <text evidence="2">The sequence shown here is derived from an EMBL/GenBank/DDBJ whole genome shotgun (WGS) entry which is preliminary data.</text>
</comment>
<evidence type="ECO:0000313" key="3">
    <source>
        <dbReference type="Proteomes" id="UP001642520"/>
    </source>
</evidence>